<comment type="catalytic activity">
    <reaction evidence="14">
        <text>L-seryl-[protein] + ATP = O-phospho-L-seryl-[protein] + ADP + H(+)</text>
        <dbReference type="Rhea" id="RHEA:17989"/>
        <dbReference type="Rhea" id="RHEA-COMP:9863"/>
        <dbReference type="Rhea" id="RHEA-COMP:11604"/>
        <dbReference type="ChEBI" id="CHEBI:15378"/>
        <dbReference type="ChEBI" id="CHEBI:29999"/>
        <dbReference type="ChEBI" id="CHEBI:30616"/>
        <dbReference type="ChEBI" id="CHEBI:83421"/>
        <dbReference type="ChEBI" id="CHEBI:456216"/>
        <dbReference type="EC" id="2.7.11.1"/>
    </reaction>
</comment>
<dbReference type="GO" id="GO:0006281">
    <property type="term" value="P:DNA repair"/>
    <property type="evidence" value="ECO:0007669"/>
    <property type="project" value="UniProtKB-KW"/>
</dbReference>
<dbReference type="SMART" id="SM00220">
    <property type="entry name" value="S_TKc"/>
    <property type="match status" value="1"/>
</dbReference>
<dbReference type="InterPro" id="IPR011009">
    <property type="entry name" value="Kinase-like_dom_sf"/>
</dbReference>
<dbReference type="FunFam" id="3.30.200.20:FF:000029">
    <property type="entry name" value="Serine/threonine-protein kinase TAO2, putative"/>
    <property type="match status" value="1"/>
</dbReference>
<dbReference type="PANTHER" id="PTHR47167">
    <property type="entry name" value="SERINE/THREONINE-PROTEIN KINASE TAO1-LIKE PROTEIN"/>
    <property type="match status" value="1"/>
</dbReference>
<evidence type="ECO:0000256" key="12">
    <source>
        <dbReference type="ARBA" id="ARBA00023204"/>
    </source>
</evidence>
<dbReference type="InterPro" id="IPR008271">
    <property type="entry name" value="Ser/Thr_kinase_AS"/>
</dbReference>
<dbReference type="InterPro" id="IPR000719">
    <property type="entry name" value="Prot_kinase_dom"/>
</dbReference>
<accession>A0A671TYV7</accession>
<feature type="domain" description="Protein kinase" evidence="18">
    <location>
        <begin position="28"/>
        <end position="283"/>
    </location>
</feature>
<keyword evidence="8" id="KW-0227">DNA damage</keyword>
<keyword evidence="20" id="KW-1185">Reference proteome</keyword>
<feature type="region of interest" description="Disordered" evidence="17">
    <location>
        <begin position="323"/>
        <end position="380"/>
    </location>
</feature>
<dbReference type="Gene3D" id="3.30.200.20">
    <property type="entry name" value="Phosphorylase Kinase, domain 1"/>
    <property type="match status" value="1"/>
</dbReference>
<evidence type="ECO:0000256" key="15">
    <source>
        <dbReference type="PROSITE-ProRule" id="PRU10141"/>
    </source>
</evidence>
<evidence type="ECO:0000256" key="14">
    <source>
        <dbReference type="ARBA" id="ARBA00048679"/>
    </source>
</evidence>
<sequence length="1016" mass="116681">MPSSVRAGSLKDPEVAELFFKEDPEKLFSDLREIGHGSFGAVYFARDVRTNEVVAIKKMSYNGKQSNEKWQDIIKEVKFLQRIRHPNSIEYKGCYLREHTAWLVMEYCEQFFLFFFFFFFHKKPLQEVEIAAITHGALQGLAYLHSHNMIHRDVKAGNILLTEPGLVKLADFGSASIASPANSFVGTPYWMAPEVILAMDEGQYDGKVDVWSLGITCIELAERKPPLFNMNAMSALYHIAQNESPTLQASEWSDYFRNFIDSCLQKIPQDRPHSDDMLGHAFLQRERPDSVLMDLIQRTKDAVRELDNLQYRKMKKILLQEAHNGPTAEVQDGDEELEPGGGRTGTVNSVGSNQSIPSMSISASSQSSSVNSLNEAAQDSRSELDLMEGDHTVMSNSSVIHLKPEEESFSGEQAATSQPSEPQQTPTQVPRKHYRNREHFATIRTASLVTREMQEHEQDSELREQMSGYKRMRRQHQKHLMALENKLKGEMDEHRLRLDKELESQRNNFTQEMEKLLKKHQAALDKDLKTFTNDEKKFQQHIQVQQKKELSSFLESQKREYKLRKEQLKEELSENQSTPKKEKQEWLSKQKENIQHFQAEEEANLLRRQRQYLELECRRFKRRILIARHNVEQDLAREELNKRQTQKDLEHAMLLRHHESMQELEFRHLGTIQKARAELIRTQHQTELTNQLEYNKRRERELRRKHVMEVRQQPKSLKSKELQIKKQFQETCKTQTRQYKALRNHLLETTPKSDHKAVLKRLKEEQTRKLAILAEQYDHSINEMLSTQALRLDEAQEGECQVLRMQLQQELELLNAYQSKIKMQTDAQHDKERRELEQRVSLRRALLEQKIEEEMLALQNERLERIRSLLERQAREIEAFDSESMRLGFSNMVLTNLAPDSQGGWGGGGGGGQGAQGGGHWPGGGGGGGHHSHHHQGGSSSQQPWGHPMLAGGPPPWSLHHPGGGSQRGSGGGAGGVRNSPQAMRRTSSGGRNEQGMSRSASITSQISNGSHLSYT</sequence>
<feature type="compositionally biased region" description="Low complexity" evidence="17">
    <location>
        <begin position="352"/>
        <end position="372"/>
    </location>
</feature>
<name>A0A671TYV7_SPAAU</name>
<reference evidence="19" key="2">
    <citation type="submission" date="2025-08" db="UniProtKB">
        <authorList>
            <consortium name="Ensembl"/>
        </authorList>
    </citation>
    <scope>IDENTIFICATION</scope>
</reference>
<evidence type="ECO:0000313" key="20">
    <source>
        <dbReference type="Proteomes" id="UP000472265"/>
    </source>
</evidence>
<dbReference type="Ensembl" id="ENSSAUT00010007598.1">
    <property type="protein sequence ID" value="ENSSAUP00010007078.1"/>
    <property type="gene ID" value="ENSSAUG00010003522.1"/>
</dbReference>
<evidence type="ECO:0000256" key="17">
    <source>
        <dbReference type="SAM" id="MobiDB-lite"/>
    </source>
</evidence>
<keyword evidence="4" id="KW-0963">Cytoplasm</keyword>
<evidence type="ECO:0000256" key="3">
    <source>
        <dbReference type="ARBA" id="ARBA00012513"/>
    </source>
</evidence>
<proteinExistence type="inferred from homology"/>
<evidence type="ECO:0000256" key="11">
    <source>
        <dbReference type="ARBA" id="ARBA00023054"/>
    </source>
</evidence>
<dbReference type="Pfam" id="PF00069">
    <property type="entry name" value="Pkinase"/>
    <property type="match status" value="1"/>
</dbReference>
<keyword evidence="12" id="KW-0234">DNA repair</keyword>
<dbReference type="FunFam" id="1.10.510.10:FF:000030">
    <property type="entry name" value="Serine/threonine-protein kinase TAO2, putative"/>
    <property type="match status" value="1"/>
</dbReference>
<dbReference type="GeneTree" id="ENSGT00940000155796"/>
<dbReference type="InterPro" id="IPR017441">
    <property type="entry name" value="Protein_kinase_ATP_BS"/>
</dbReference>
<dbReference type="GO" id="GO:0005524">
    <property type="term" value="F:ATP binding"/>
    <property type="evidence" value="ECO:0007669"/>
    <property type="project" value="UniProtKB-UniRule"/>
</dbReference>
<dbReference type="AlphaFoldDB" id="A0A671TYV7"/>
<dbReference type="Gene3D" id="1.10.510.10">
    <property type="entry name" value="Transferase(Phosphotransferase) domain 1"/>
    <property type="match status" value="1"/>
</dbReference>
<feature type="compositionally biased region" description="Polar residues" evidence="17">
    <location>
        <begin position="979"/>
        <end position="1016"/>
    </location>
</feature>
<dbReference type="PROSITE" id="PS00108">
    <property type="entry name" value="PROTEIN_KINASE_ST"/>
    <property type="match status" value="1"/>
</dbReference>
<dbReference type="PANTHER" id="PTHR47167:SF8">
    <property type="entry name" value="SERINE_THREONINE-PROTEIN KINASE TAO1"/>
    <property type="match status" value="1"/>
</dbReference>
<feature type="compositionally biased region" description="Gly residues" evidence="17">
    <location>
        <begin position="962"/>
        <end position="976"/>
    </location>
</feature>
<feature type="coiled-coil region" evidence="16">
    <location>
        <begin position="844"/>
        <end position="883"/>
    </location>
</feature>
<evidence type="ECO:0000256" key="9">
    <source>
        <dbReference type="ARBA" id="ARBA00022777"/>
    </source>
</evidence>
<keyword evidence="6" id="KW-0808">Transferase</keyword>
<gene>
    <name evidence="19" type="primary">LOC115594217</name>
</gene>
<comment type="catalytic activity">
    <reaction evidence="13">
        <text>L-threonyl-[protein] + ATP = O-phospho-L-threonyl-[protein] + ADP + H(+)</text>
        <dbReference type="Rhea" id="RHEA:46608"/>
        <dbReference type="Rhea" id="RHEA-COMP:11060"/>
        <dbReference type="Rhea" id="RHEA-COMP:11605"/>
        <dbReference type="ChEBI" id="CHEBI:15378"/>
        <dbReference type="ChEBI" id="CHEBI:30013"/>
        <dbReference type="ChEBI" id="CHEBI:30616"/>
        <dbReference type="ChEBI" id="CHEBI:61977"/>
        <dbReference type="ChEBI" id="CHEBI:456216"/>
        <dbReference type="EC" id="2.7.11.1"/>
    </reaction>
</comment>
<evidence type="ECO:0000256" key="2">
    <source>
        <dbReference type="ARBA" id="ARBA00008874"/>
    </source>
</evidence>
<evidence type="ECO:0000256" key="1">
    <source>
        <dbReference type="ARBA" id="ARBA00004496"/>
    </source>
</evidence>
<organism evidence="19 20">
    <name type="scientific">Sparus aurata</name>
    <name type="common">Gilthead sea bream</name>
    <dbReference type="NCBI Taxonomy" id="8175"/>
    <lineage>
        <taxon>Eukaryota</taxon>
        <taxon>Metazoa</taxon>
        <taxon>Chordata</taxon>
        <taxon>Craniata</taxon>
        <taxon>Vertebrata</taxon>
        <taxon>Euteleostomi</taxon>
        <taxon>Actinopterygii</taxon>
        <taxon>Neopterygii</taxon>
        <taxon>Teleostei</taxon>
        <taxon>Neoteleostei</taxon>
        <taxon>Acanthomorphata</taxon>
        <taxon>Eupercaria</taxon>
        <taxon>Spariformes</taxon>
        <taxon>Sparidae</taxon>
        <taxon>Sparus</taxon>
    </lineage>
</organism>
<dbReference type="InterPro" id="IPR051234">
    <property type="entry name" value="TAO_STE20_kinase"/>
</dbReference>
<evidence type="ECO:0000256" key="7">
    <source>
        <dbReference type="ARBA" id="ARBA00022741"/>
    </source>
</evidence>
<feature type="region of interest" description="Disordered" evidence="17">
    <location>
        <begin position="569"/>
        <end position="589"/>
    </location>
</feature>
<evidence type="ECO:0000313" key="19">
    <source>
        <dbReference type="Ensembl" id="ENSSAUP00010007078.1"/>
    </source>
</evidence>
<dbReference type="Proteomes" id="UP000472265">
    <property type="component" value="Chromosome 13"/>
</dbReference>
<dbReference type="GO" id="GO:0005737">
    <property type="term" value="C:cytoplasm"/>
    <property type="evidence" value="ECO:0007669"/>
    <property type="project" value="UniProtKB-SubCell"/>
</dbReference>
<evidence type="ECO:0000256" key="5">
    <source>
        <dbReference type="ARBA" id="ARBA00022527"/>
    </source>
</evidence>
<reference evidence="19" key="1">
    <citation type="submission" date="2021-04" db="EMBL/GenBank/DDBJ databases">
        <authorList>
            <consortium name="Wellcome Sanger Institute Data Sharing"/>
        </authorList>
    </citation>
    <scope>NUCLEOTIDE SEQUENCE [LARGE SCALE GENOMIC DNA]</scope>
</reference>
<dbReference type="GO" id="GO:0004674">
    <property type="term" value="F:protein serine/threonine kinase activity"/>
    <property type="evidence" value="ECO:0007669"/>
    <property type="project" value="UniProtKB-KW"/>
</dbReference>
<protein>
    <recommendedName>
        <fullName evidence="3">non-specific serine/threonine protein kinase</fullName>
        <ecNumber evidence="3">2.7.11.1</ecNumber>
    </recommendedName>
</protein>
<feature type="region of interest" description="Disordered" evidence="17">
    <location>
        <begin position="407"/>
        <end position="432"/>
    </location>
</feature>
<dbReference type="EC" id="2.7.11.1" evidence="3"/>
<keyword evidence="10 15" id="KW-0067">ATP-binding</keyword>
<feature type="binding site" evidence="15">
    <location>
        <position position="58"/>
    </location>
    <ligand>
        <name>ATP</name>
        <dbReference type="ChEBI" id="CHEBI:30616"/>
    </ligand>
</feature>
<feature type="compositionally biased region" description="Gly residues" evidence="17">
    <location>
        <begin position="903"/>
        <end position="929"/>
    </location>
</feature>
<reference evidence="19" key="3">
    <citation type="submission" date="2025-09" db="UniProtKB">
        <authorList>
            <consortium name="Ensembl"/>
        </authorList>
    </citation>
    <scope>IDENTIFICATION</scope>
</reference>
<evidence type="ECO:0000256" key="10">
    <source>
        <dbReference type="ARBA" id="ARBA00022840"/>
    </source>
</evidence>
<keyword evidence="7 15" id="KW-0547">Nucleotide-binding</keyword>
<comment type="similarity">
    <text evidence="2">Belongs to the protein kinase superfamily. STE Ser/Thr protein kinase family. STE20 subfamily.</text>
</comment>
<keyword evidence="5" id="KW-0723">Serine/threonine-protein kinase</keyword>
<dbReference type="GO" id="GO:0051493">
    <property type="term" value="P:regulation of cytoskeleton organization"/>
    <property type="evidence" value="ECO:0007669"/>
    <property type="project" value="TreeGrafter"/>
</dbReference>
<evidence type="ECO:0000256" key="13">
    <source>
        <dbReference type="ARBA" id="ARBA00047899"/>
    </source>
</evidence>
<evidence type="ECO:0000256" key="6">
    <source>
        <dbReference type="ARBA" id="ARBA00022679"/>
    </source>
</evidence>
<keyword evidence="11 16" id="KW-0175">Coiled coil</keyword>
<dbReference type="PROSITE" id="PS50011">
    <property type="entry name" value="PROTEIN_KINASE_DOM"/>
    <property type="match status" value="1"/>
</dbReference>
<dbReference type="PROSITE" id="PS00107">
    <property type="entry name" value="PROTEIN_KINASE_ATP"/>
    <property type="match status" value="1"/>
</dbReference>
<dbReference type="SUPFAM" id="SSF56112">
    <property type="entry name" value="Protein kinase-like (PK-like)"/>
    <property type="match status" value="1"/>
</dbReference>
<evidence type="ECO:0000256" key="16">
    <source>
        <dbReference type="SAM" id="Coils"/>
    </source>
</evidence>
<evidence type="ECO:0000256" key="4">
    <source>
        <dbReference type="ARBA" id="ARBA00022490"/>
    </source>
</evidence>
<feature type="compositionally biased region" description="Low complexity" evidence="17">
    <location>
        <begin position="937"/>
        <end position="948"/>
    </location>
</feature>
<evidence type="ECO:0000259" key="18">
    <source>
        <dbReference type="PROSITE" id="PS50011"/>
    </source>
</evidence>
<keyword evidence="9" id="KW-0418">Kinase</keyword>
<feature type="coiled-coil region" evidence="16">
    <location>
        <begin position="473"/>
        <end position="526"/>
    </location>
</feature>
<evidence type="ECO:0000256" key="8">
    <source>
        <dbReference type="ARBA" id="ARBA00022763"/>
    </source>
</evidence>
<comment type="subcellular location">
    <subcellularLocation>
        <location evidence="1">Cytoplasm</location>
    </subcellularLocation>
</comment>
<feature type="region of interest" description="Disordered" evidence="17">
    <location>
        <begin position="900"/>
        <end position="1016"/>
    </location>
</feature>
<feature type="compositionally biased region" description="Basic and acidic residues" evidence="17">
    <location>
        <begin position="579"/>
        <end position="589"/>
    </location>
</feature>
<dbReference type="InParanoid" id="A0A671TYV7"/>
<dbReference type="OMA" id="EMTRTNP"/>
<feature type="compositionally biased region" description="Low complexity" evidence="17">
    <location>
        <begin position="416"/>
        <end position="429"/>
    </location>
</feature>